<dbReference type="EMBL" id="AP022642">
    <property type="protein sequence ID" value="BCA28852.1"/>
    <property type="molecule type" value="Genomic_DNA"/>
</dbReference>
<reference evidence="1 2" key="1">
    <citation type="journal article" date="2020" name="Microbiol. Resour. Announc.">
        <title>Complete genome sequence of Pseudomonas otitidis strain MrB4, isolated from Lake Biwa in Japan.</title>
        <authorList>
            <person name="Miyazaki K."/>
            <person name="Hase E."/>
            <person name="Maruya T."/>
        </authorList>
    </citation>
    <scope>NUCLEOTIDE SEQUENCE [LARGE SCALE GENOMIC DNA]</scope>
    <source>
        <strain evidence="1 2">MrB4</strain>
    </source>
</reference>
<dbReference type="AlphaFoldDB" id="A0A679GHW8"/>
<dbReference type="Pfam" id="PF08238">
    <property type="entry name" value="Sel1"/>
    <property type="match status" value="2"/>
</dbReference>
<proteinExistence type="predicted"/>
<evidence type="ECO:0000313" key="1">
    <source>
        <dbReference type="EMBL" id="BCA28852.1"/>
    </source>
</evidence>
<protein>
    <recommendedName>
        <fullName evidence="3">Sel1 repeat-containing protein</fullName>
    </recommendedName>
</protein>
<dbReference type="SUPFAM" id="SSF81901">
    <property type="entry name" value="HCP-like"/>
    <property type="match status" value="1"/>
</dbReference>
<dbReference type="RefSeq" id="WP_172433667.1">
    <property type="nucleotide sequence ID" value="NZ_AP022642.1"/>
</dbReference>
<dbReference type="InterPro" id="IPR050767">
    <property type="entry name" value="Sel1_AlgK"/>
</dbReference>
<dbReference type="InterPro" id="IPR011990">
    <property type="entry name" value="TPR-like_helical_dom_sf"/>
</dbReference>
<sequence>MAGDEVNAHEAWEAGTLALAFELFSICAAQGSEGSMLDLGYFYDEGIGTPQDKKQAMRWYKKAYRLGSSSAASNIAVLYREQGRFSLSAEWFRRAVHLQDGDAEVELAKLLIAGKGVRKSLSAAMEHLLNALASDRITPAGIEEAEELLRQIQR</sequence>
<dbReference type="GeneID" id="57398047"/>
<dbReference type="Proteomes" id="UP000501237">
    <property type="component" value="Chromosome"/>
</dbReference>
<dbReference type="PANTHER" id="PTHR11102:SF160">
    <property type="entry name" value="ERAD-ASSOCIATED E3 UBIQUITIN-PROTEIN LIGASE COMPONENT HRD3"/>
    <property type="match status" value="1"/>
</dbReference>
<dbReference type="KEGG" id="poj:PtoMrB4_28290"/>
<dbReference type="SMART" id="SM00671">
    <property type="entry name" value="SEL1"/>
    <property type="match status" value="3"/>
</dbReference>
<dbReference type="PANTHER" id="PTHR11102">
    <property type="entry name" value="SEL-1-LIKE PROTEIN"/>
    <property type="match status" value="1"/>
</dbReference>
<evidence type="ECO:0000313" key="2">
    <source>
        <dbReference type="Proteomes" id="UP000501237"/>
    </source>
</evidence>
<dbReference type="InterPro" id="IPR006597">
    <property type="entry name" value="Sel1-like"/>
</dbReference>
<evidence type="ECO:0008006" key="3">
    <source>
        <dbReference type="Google" id="ProtNLM"/>
    </source>
</evidence>
<gene>
    <name evidence="1" type="ORF">PtoMrB4_28290</name>
</gene>
<name>A0A679GHW8_9GAMM</name>
<dbReference type="Gene3D" id="1.25.40.10">
    <property type="entry name" value="Tetratricopeptide repeat domain"/>
    <property type="match status" value="1"/>
</dbReference>
<organism evidence="1 2">
    <name type="scientific">Metapseudomonas otitidis</name>
    <dbReference type="NCBI Taxonomy" id="319939"/>
    <lineage>
        <taxon>Bacteria</taxon>
        <taxon>Pseudomonadati</taxon>
        <taxon>Pseudomonadota</taxon>
        <taxon>Gammaproteobacteria</taxon>
        <taxon>Pseudomonadales</taxon>
        <taxon>Pseudomonadaceae</taxon>
        <taxon>Metapseudomonas</taxon>
    </lineage>
</organism>
<accession>A0A679GHW8</accession>